<proteinExistence type="predicted"/>
<gene>
    <name evidence="1" type="ORF">FCM35_KLT12612</name>
</gene>
<dbReference type="EMBL" id="SWLB01000024">
    <property type="protein sequence ID" value="KAF3322623.1"/>
    <property type="molecule type" value="Genomic_DNA"/>
</dbReference>
<evidence type="ECO:0000313" key="1">
    <source>
        <dbReference type="EMBL" id="KAF3322623.1"/>
    </source>
</evidence>
<keyword evidence="2" id="KW-1185">Reference proteome</keyword>
<evidence type="ECO:0000313" key="2">
    <source>
        <dbReference type="Proteomes" id="UP000623129"/>
    </source>
</evidence>
<reference evidence="1" key="1">
    <citation type="submission" date="2020-01" db="EMBL/GenBank/DDBJ databases">
        <title>Genome sequence of Kobresia littledalei, the first chromosome-level genome in the family Cyperaceae.</title>
        <authorList>
            <person name="Qu G."/>
        </authorList>
    </citation>
    <scope>NUCLEOTIDE SEQUENCE</scope>
    <source>
        <strain evidence="1">C.B.Clarke</strain>
        <tissue evidence="1">Leaf</tissue>
    </source>
</reference>
<dbReference type="AlphaFoldDB" id="A0A833QFC0"/>
<sequence length="141" mass="15494">MHTPLLRFSYLSNHFFFVSIRREKRASRSRALDLKPGIPFSGLIFVRDSRRKRSNVGFGRSLLGGFASMAFSGGNGGFGKSDGNSGKSGDGEDGNRNNFLGFWSLLEDTMKDVVRVELCKLLGRSLSAQGVDLCGQYATLF</sequence>
<protein>
    <submittedName>
        <fullName evidence="1">Uncharacterized protein</fullName>
    </submittedName>
</protein>
<organism evidence="1 2">
    <name type="scientific">Carex littledalei</name>
    <dbReference type="NCBI Taxonomy" id="544730"/>
    <lineage>
        <taxon>Eukaryota</taxon>
        <taxon>Viridiplantae</taxon>
        <taxon>Streptophyta</taxon>
        <taxon>Embryophyta</taxon>
        <taxon>Tracheophyta</taxon>
        <taxon>Spermatophyta</taxon>
        <taxon>Magnoliopsida</taxon>
        <taxon>Liliopsida</taxon>
        <taxon>Poales</taxon>
        <taxon>Cyperaceae</taxon>
        <taxon>Cyperoideae</taxon>
        <taxon>Cariceae</taxon>
        <taxon>Carex</taxon>
        <taxon>Carex subgen. Euthyceras</taxon>
    </lineage>
</organism>
<comment type="caution">
    <text evidence="1">The sequence shown here is derived from an EMBL/GenBank/DDBJ whole genome shotgun (WGS) entry which is preliminary data.</text>
</comment>
<name>A0A833QFC0_9POAL</name>
<accession>A0A833QFC0</accession>
<dbReference type="Proteomes" id="UP000623129">
    <property type="component" value="Unassembled WGS sequence"/>
</dbReference>